<reference evidence="3 4" key="1">
    <citation type="journal article" date="2020" name="Microb. Biotechnol.">
        <title>Phage biocontrol to combat Pseudomonas syringae pathogens causing disease in cherry.</title>
        <authorList>
            <person name="Rabiey M."/>
            <person name="Roy S.R."/>
            <person name="Holtappels D."/>
            <person name="Franceschetti L."/>
            <person name="Quilty B.J."/>
            <person name="Creeth R."/>
            <person name="Sundin G.W."/>
            <person name="Wagemans J."/>
            <person name="Lavigne R."/>
            <person name="Jackson R.W."/>
        </authorList>
    </citation>
    <scope>NUCLEOTIDE SEQUENCE [LARGE SCALE GENOMIC DNA]</scope>
</reference>
<name>A0A6M3TCK9_9CAUD</name>
<feature type="domain" description="HNH nuclease" evidence="2">
    <location>
        <begin position="56"/>
        <end position="100"/>
    </location>
</feature>
<evidence type="ECO:0000259" key="2">
    <source>
        <dbReference type="Pfam" id="PF13392"/>
    </source>
</evidence>
<evidence type="ECO:0000313" key="4">
    <source>
        <dbReference type="Proteomes" id="UP000503591"/>
    </source>
</evidence>
<dbReference type="InterPro" id="IPR010902">
    <property type="entry name" value="NUMOD4"/>
</dbReference>
<evidence type="ECO:0000313" key="3">
    <source>
        <dbReference type="EMBL" id="QJD54715.1"/>
    </source>
</evidence>
<dbReference type="EMBL" id="MT104467">
    <property type="protein sequence ID" value="QJD54715.1"/>
    <property type="molecule type" value="Genomic_DNA"/>
</dbReference>
<dbReference type="Pfam" id="PF13392">
    <property type="entry name" value="HNH_3"/>
    <property type="match status" value="1"/>
</dbReference>
<dbReference type="Pfam" id="PF07463">
    <property type="entry name" value="NUMOD4"/>
    <property type="match status" value="1"/>
</dbReference>
<gene>
    <name evidence="3" type="ORF">PssvBMR4_gp17</name>
</gene>
<accession>A0A6M3TCK9</accession>
<keyword evidence="4" id="KW-1185">Reference proteome</keyword>
<protein>
    <submittedName>
        <fullName evidence="3">Putative winged helix-turn-helix domain-containing protein</fullName>
    </submittedName>
</protein>
<sequence>MTDEIWKDIEGYEGRYMVSNYGRIKNCNRNKLLAVRLDKYGYLVVNLYIGTNGKTYKVHRLVATSFIPNPDKLPHVNHKDKNRANPAVDNLEWVTPQQNVEYSKALTFSFVSPDGSYCSVFNLNKFCRDKSLDLSAMHKVHSGLASHHKGWRKYVPVNV</sequence>
<dbReference type="SUPFAM" id="SSF54060">
    <property type="entry name" value="His-Me finger endonucleases"/>
    <property type="match status" value="1"/>
</dbReference>
<dbReference type="GO" id="GO:0016788">
    <property type="term" value="F:hydrolase activity, acting on ester bonds"/>
    <property type="evidence" value="ECO:0007669"/>
    <property type="project" value="InterPro"/>
</dbReference>
<evidence type="ECO:0000259" key="1">
    <source>
        <dbReference type="Pfam" id="PF07463"/>
    </source>
</evidence>
<dbReference type="Gene3D" id="3.90.75.20">
    <property type="match status" value="1"/>
</dbReference>
<dbReference type="InterPro" id="IPR044925">
    <property type="entry name" value="His-Me_finger_sf"/>
</dbReference>
<feature type="domain" description="NUMOD4" evidence="1">
    <location>
        <begin position="4"/>
        <end position="48"/>
    </location>
</feature>
<proteinExistence type="predicted"/>
<organism evidence="3 4">
    <name type="scientific">Pseudomonas phage MR4</name>
    <dbReference type="NCBI Taxonomy" id="2711171"/>
    <lineage>
        <taxon>Viruses</taxon>
        <taxon>Duplodnaviria</taxon>
        <taxon>Heunggongvirae</taxon>
        <taxon>Uroviricota</taxon>
        <taxon>Caudoviricetes</taxon>
        <taxon>Autographivirales</taxon>
        <taxon>Gajwadongvirus</taxon>
        <taxon>Gajwadongvirus MR4</taxon>
    </lineage>
</organism>
<dbReference type="Proteomes" id="UP000503591">
    <property type="component" value="Genome"/>
</dbReference>
<dbReference type="InterPro" id="IPR003615">
    <property type="entry name" value="HNH_nuc"/>
</dbReference>